<dbReference type="EC" id="3.4.21.89" evidence="5"/>
<evidence type="ECO:0000256" key="3">
    <source>
        <dbReference type="ARBA" id="ARBA00022989"/>
    </source>
</evidence>
<dbReference type="GO" id="GO:0016020">
    <property type="term" value="C:membrane"/>
    <property type="evidence" value="ECO:0007669"/>
    <property type="project" value="UniProtKB-SubCell"/>
</dbReference>
<dbReference type="RefSeq" id="WP_078710929.1">
    <property type="nucleotide sequence ID" value="NZ_FUWY01000001.1"/>
</dbReference>
<keyword evidence="2 6" id="KW-0812">Transmembrane</keyword>
<dbReference type="STRING" id="118967.SAMN02745191_0493"/>
<evidence type="ECO:0000313" key="7">
    <source>
        <dbReference type="EMBL" id="SJZ40669.1"/>
    </source>
</evidence>
<dbReference type="Proteomes" id="UP000243297">
    <property type="component" value="Unassembled WGS sequence"/>
</dbReference>
<dbReference type="SUPFAM" id="SSF51306">
    <property type="entry name" value="LexA/Signal peptidase"/>
    <property type="match status" value="1"/>
</dbReference>
<feature type="transmembrane region" description="Helical" evidence="6">
    <location>
        <begin position="143"/>
        <end position="164"/>
    </location>
</feature>
<dbReference type="AlphaFoldDB" id="A0A1T4KE36"/>
<dbReference type="InterPro" id="IPR001733">
    <property type="entry name" value="Peptidase_S26B"/>
</dbReference>
<proteinExistence type="predicted"/>
<evidence type="ECO:0000256" key="6">
    <source>
        <dbReference type="SAM" id="Phobius"/>
    </source>
</evidence>
<dbReference type="GO" id="GO:0009003">
    <property type="term" value="F:signal peptidase activity"/>
    <property type="evidence" value="ECO:0007669"/>
    <property type="project" value="UniProtKB-EC"/>
</dbReference>
<feature type="transmembrane region" description="Helical" evidence="6">
    <location>
        <begin position="12"/>
        <end position="30"/>
    </location>
</feature>
<protein>
    <recommendedName>
        <fullName evidence="5">Signal peptidase I</fullName>
        <ecNumber evidence="5">3.4.21.89</ecNumber>
    </recommendedName>
</protein>
<reference evidence="8" key="1">
    <citation type="submission" date="2017-02" db="EMBL/GenBank/DDBJ databases">
        <authorList>
            <person name="Varghese N."/>
            <person name="Submissions S."/>
        </authorList>
    </citation>
    <scope>NUCLEOTIDE SEQUENCE [LARGE SCALE GENOMIC DNA]</scope>
    <source>
        <strain evidence="8">ATCC 25662</strain>
    </source>
</reference>
<evidence type="ECO:0000256" key="2">
    <source>
        <dbReference type="ARBA" id="ARBA00022692"/>
    </source>
</evidence>
<dbReference type="OrthoDB" id="9802919at2"/>
<dbReference type="InterPro" id="IPR019533">
    <property type="entry name" value="Peptidase_S26"/>
</dbReference>
<keyword evidence="8" id="KW-1185">Reference proteome</keyword>
<evidence type="ECO:0000256" key="1">
    <source>
        <dbReference type="ARBA" id="ARBA00004370"/>
    </source>
</evidence>
<dbReference type="GO" id="GO:0004252">
    <property type="term" value="F:serine-type endopeptidase activity"/>
    <property type="evidence" value="ECO:0007669"/>
    <property type="project" value="UniProtKB-UniRule"/>
</dbReference>
<keyword evidence="4 6" id="KW-0472">Membrane</keyword>
<dbReference type="EMBL" id="FUWY01000001">
    <property type="protein sequence ID" value="SJZ40669.1"/>
    <property type="molecule type" value="Genomic_DNA"/>
</dbReference>
<dbReference type="InterPro" id="IPR036286">
    <property type="entry name" value="LexA/Signal_pep-like_sf"/>
</dbReference>
<sequence>MSKSIKRISHILFNILLAVLFMYSFFSFLYPEQTYKIIGFKIFSILTDSMDPTIPPGSMVLIKKIDDPSRLPINTIITFNADRLGEKIVLTHRLAKIETEEDGKIRYYTQADGYYGLDSYETYADDLIGQYVLHIPYLGKIGLFLQSFFALVMMFIIFIIYQIYNYLMKKADREAILKFEISNQSFETKNLDRKEYENITIVSGTLVNITDYHFDYIKIQLALVNKKQIVTIKEYFISQMNPHEEVNWTLWFDTIDFDSVKVKITTKQNKDS</sequence>
<dbReference type="CDD" id="cd06530">
    <property type="entry name" value="S26_SPase_I"/>
    <property type="match status" value="1"/>
</dbReference>
<name>A0A1T4KE36_9FIRM</name>
<gene>
    <name evidence="7" type="ORF">SAMN02745191_0493</name>
</gene>
<accession>A0A1T4KE36</accession>
<evidence type="ECO:0000256" key="4">
    <source>
        <dbReference type="ARBA" id="ARBA00023136"/>
    </source>
</evidence>
<evidence type="ECO:0000313" key="8">
    <source>
        <dbReference type="Proteomes" id="UP000243297"/>
    </source>
</evidence>
<keyword evidence="3 6" id="KW-1133">Transmembrane helix</keyword>
<evidence type="ECO:0000256" key="5">
    <source>
        <dbReference type="NCBIfam" id="TIGR02228"/>
    </source>
</evidence>
<comment type="subcellular location">
    <subcellularLocation>
        <location evidence="1">Membrane</location>
    </subcellularLocation>
</comment>
<organism evidence="7 8">
    <name type="scientific">Anaerorhabdus furcosa</name>
    <dbReference type="NCBI Taxonomy" id="118967"/>
    <lineage>
        <taxon>Bacteria</taxon>
        <taxon>Bacillati</taxon>
        <taxon>Bacillota</taxon>
        <taxon>Erysipelotrichia</taxon>
        <taxon>Erysipelotrichales</taxon>
        <taxon>Erysipelotrichaceae</taxon>
        <taxon>Anaerorhabdus</taxon>
    </lineage>
</organism>
<dbReference type="GO" id="GO:0006465">
    <property type="term" value="P:signal peptide processing"/>
    <property type="evidence" value="ECO:0007669"/>
    <property type="project" value="UniProtKB-UniRule"/>
</dbReference>
<dbReference type="NCBIfam" id="TIGR02228">
    <property type="entry name" value="sigpep_I_arch"/>
    <property type="match status" value="1"/>
</dbReference>